<dbReference type="InterPro" id="IPR036185">
    <property type="entry name" value="DNA_heli_DnaB-like_N_sf"/>
</dbReference>
<evidence type="ECO:0000259" key="12">
    <source>
        <dbReference type="PROSITE" id="PS51199"/>
    </source>
</evidence>
<organism evidence="13 14">
    <name type="scientific">Pseudoxanthomonas suwonensis (strain 11-1)</name>
    <dbReference type="NCBI Taxonomy" id="743721"/>
    <lineage>
        <taxon>Bacteria</taxon>
        <taxon>Pseudomonadati</taxon>
        <taxon>Pseudomonadota</taxon>
        <taxon>Gammaproteobacteria</taxon>
        <taxon>Lysobacterales</taxon>
        <taxon>Lysobacteraceae</taxon>
        <taxon>Pseudoxanthomonas</taxon>
    </lineage>
</organism>
<protein>
    <recommendedName>
        <fullName evidence="10">DNA 5'-3' helicase</fullName>
        <ecNumber evidence="10">5.6.2.3</ecNumber>
    </recommendedName>
</protein>
<dbReference type="GO" id="GO:0005829">
    <property type="term" value="C:cytosol"/>
    <property type="evidence" value="ECO:0007669"/>
    <property type="project" value="TreeGrafter"/>
</dbReference>
<dbReference type="HOGENOM" id="CLU_005373_0_3_6"/>
<dbReference type="STRING" id="743721.Psesu_1150"/>
<evidence type="ECO:0000256" key="5">
    <source>
        <dbReference type="ARBA" id="ARBA00022801"/>
    </source>
</evidence>
<dbReference type="CDD" id="cd00984">
    <property type="entry name" value="DnaB_C"/>
    <property type="match status" value="1"/>
</dbReference>
<evidence type="ECO:0000256" key="6">
    <source>
        <dbReference type="ARBA" id="ARBA00022806"/>
    </source>
</evidence>
<dbReference type="Gene3D" id="1.10.860.10">
    <property type="entry name" value="DNAb Helicase, Chain A"/>
    <property type="match status" value="1"/>
</dbReference>
<dbReference type="KEGG" id="psu:Psesu_1150"/>
<evidence type="ECO:0000256" key="10">
    <source>
        <dbReference type="ARBA" id="ARBA00044969"/>
    </source>
</evidence>
<dbReference type="InterPro" id="IPR016136">
    <property type="entry name" value="DNA_helicase_N/primase_C"/>
</dbReference>
<evidence type="ECO:0000256" key="4">
    <source>
        <dbReference type="ARBA" id="ARBA00022741"/>
    </source>
</evidence>
<dbReference type="PROSITE" id="PS51199">
    <property type="entry name" value="SF4_HELICASE"/>
    <property type="match status" value="1"/>
</dbReference>
<evidence type="ECO:0000256" key="9">
    <source>
        <dbReference type="ARBA" id="ARBA00023235"/>
    </source>
</evidence>
<dbReference type="GO" id="GO:1990077">
    <property type="term" value="C:primosome complex"/>
    <property type="evidence" value="ECO:0007669"/>
    <property type="project" value="UniProtKB-KW"/>
</dbReference>
<proteinExistence type="inferred from homology"/>
<dbReference type="EC" id="5.6.2.3" evidence="10"/>
<dbReference type="eggNOG" id="COG0305">
    <property type="taxonomic scope" value="Bacteria"/>
</dbReference>
<evidence type="ECO:0000256" key="11">
    <source>
        <dbReference type="ARBA" id="ARBA00048954"/>
    </source>
</evidence>
<dbReference type="PANTHER" id="PTHR30153">
    <property type="entry name" value="REPLICATIVE DNA HELICASE DNAB"/>
    <property type="match status" value="1"/>
</dbReference>
<dbReference type="GO" id="GO:0006269">
    <property type="term" value="P:DNA replication, synthesis of primer"/>
    <property type="evidence" value="ECO:0007669"/>
    <property type="project" value="UniProtKB-KW"/>
</dbReference>
<dbReference type="GO" id="GO:0016787">
    <property type="term" value="F:hydrolase activity"/>
    <property type="evidence" value="ECO:0007669"/>
    <property type="project" value="UniProtKB-KW"/>
</dbReference>
<evidence type="ECO:0000256" key="2">
    <source>
        <dbReference type="ARBA" id="ARBA00022515"/>
    </source>
</evidence>
<dbReference type="RefSeq" id="WP_013534829.1">
    <property type="nucleotide sequence ID" value="NC_014924.1"/>
</dbReference>
<keyword evidence="7" id="KW-0067">ATP-binding</keyword>
<keyword evidence="2" id="KW-0639">Primosome</keyword>
<dbReference type="GO" id="GO:0005524">
    <property type="term" value="F:ATP binding"/>
    <property type="evidence" value="ECO:0007669"/>
    <property type="project" value="UniProtKB-KW"/>
</dbReference>
<keyword evidence="5" id="KW-0378">Hydrolase</keyword>
<comment type="catalytic activity">
    <reaction evidence="11">
        <text>ATP + H2O = ADP + phosphate + H(+)</text>
        <dbReference type="Rhea" id="RHEA:13065"/>
        <dbReference type="ChEBI" id="CHEBI:15377"/>
        <dbReference type="ChEBI" id="CHEBI:15378"/>
        <dbReference type="ChEBI" id="CHEBI:30616"/>
        <dbReference type="ChEBI" id="CHEBI:43474"/>
        <dbReference type="ChEBI" id="CHEBI:456216"/>
        <dbReference type="EC" id="5.6.2.3"/>
    </reaction>
</comment>
<evidence type="ECO:0000313" key="14">
    <source>
        <dbReference type="Proteomes" id="UP000008632"/>
    </source>
</evidence>
<dbReference type="Gene3D" id="3.40.50.300">
    <property type="entry name" value="P-loop containing nucleotide triphosphate hydrolases"/>
    <property type="match status" value="1"/>
</dbReference>
<dbReference type="GO" id="GO:0003677">
    <property type="term" value="F:DNA binding"/>
    <property type="evidence" value="ECO:0007669"/>
    <property type="project" value="UniProtKB-KW"/>
</dbReference>
<evidence type="ECO:0000256" key="1">
    <source>
        <dbReference type="ARBA" id="ARBA00008428"/>
    </source>
</evidence>
<evidence type="ECO:0000256" key="7">
    <source>
        <dbReference type="ARBA" id="ARBA00022840"/>
    </source>
</evidence>
<evidence type="ECO:0000313" key="13">
    <source>
        <dbReference type="EMBL" id="ADV27000.1"/>
    </source>
</evidence>
<keyword evidence="4" id="KW-0547">Nucleotide-binding</keyword>
<keyword evidence="3" id="KW-0235">DNA replication</keyword>
<dbReference type="Pfam" id="PF00772">
    <property type="entry name" value="DnaB"/>
    <property type="match status" value="1"/>
</dbReference>
<dbReference type="InterPro" id="IPR027417">
    <property type="entry name" value="P-loop_NTPase"/>
</dbReference>
<feature type="domain" description="SF4 helicase" evidence="12">
    <location>
        <begin position="158"/>
        <end position="420"/>
    </location>
</feature>
<name>E6WS51_PSEUU</name>
<dbReference type="EMBL" id="CP002446">
    <property type="protein sequence ID" value="ADV27000.1"/>
    <property type="molecule type" value="Genomic_DNA"/>
</dbReference>
<evidence type="ECO:0000256" key="8">
    <source>
        <dbReference type="ARBA" id="ARBA00023125"/>
    </source>
</evidence>
<dbReference type="InterPro" id="IPR007694">
    <property type="entry name" value="DNA_helicase_DnaB-like_C"/>
</dbReference>
<dbReference type="GO" id="GO:0043139">
    <property type="term" value="F:5'-3' DNA helicase activity"/>
    <property type="evidence" value="ECO:0007669"/>
    <property type="project" value="UniProtKB-EC"/>
</dbReference>
<evidence type="ECO:0000256" key="3">
    <source>
        <dbReference type="ARBA" id="ARBA00022705"/>
    </source>
</evidence>
<dbReference type="PANTHER" id="PTHR30153:SF2">
    <property type="entry name" value="REPLICATIVE DNA HELICASE"/>
    <property type="match status" value="1"/>
</dbReference>
<keyword evidence="8" id="KW-0238">DNA-binding</keyword>
<keyword evidence="9" id="KW-0413">Isomerase</keyword>
<reference evidence="13 14" key="1">
    <citation type="submission" date="2011-01" db="EMBL/GenBank/DDBJ databases">
        <title>Complete sequence of Pseudoxanthomonas suwonensis 11-1.</title>
        <authorList>
            <consortium name="US DOE Joint Genome Institute"/>
            <person name="Lucas S."/>
            <person name="Copeland A."/>
            <person name="Lapidus A."/>
            <person name="Cheng J.-F."/>
            <person name="Goodwin L."/>
            <person name="Pitluck S."/>
            <person name="Teshima H."/>
            <person name="Detter J.C."/>
            <person name="Han C."/>
            <person name="Tapia R."/>
            <person name="Land M."/>
            <person name="Hauser L."/>
            <person name="Kyrpides N."/>
            <person name="Ivanova N."/>
            <person name="Ovchinnikova G."/>
            <person name="Siebers A.K."/>
            <person name="Allgaier M."/>
            <person name="Thelen M.P."/>
            <person name="Hugenholtz P."/>
            <person name="Gladden J."/>
            <person name="Woyke T."/>
        </authorList>
    </citation>
    <scope>NUCLEOTIDE SEQUENCE [LARGE SCALE GENOMIC DNA]</scope>
    <source>
        <strain evidence="14">11-1</strain>
    </source>
</reference>
<gene>
    <name evidence="13" type="ordered locus">Psesu_1150</name>
</gene>
<dbReference type="Proteomes" id="UP000008632">
    <property type="component" value="Chromosome"/>
</dbReference>
<dbReference type="AlphaFoldDB" id="E6WS51"/>
<comment type="similarity">
    <text evidence="1">Belongs to the helicase family. DnaB subfamily.</text>
</comment>
<dbReference type="Pfam" id="PF03796">
    <property type="entry name" value="DnaB_C"/>
    <property type="match status" value="1"/>
</dbReference>
<dbReference type="SUPFAM" id="SSF52540">
    <property type="entry name" value="P-loop containing nucleoside triphosphate hydrolases"/>
    <property type="match status" value="1"/>
</dbReference>
<sequence>MTDHAYAEDAVLAGLMARNEIFHEVAPLLGEEQFTTPRRRRIWAAIRDRLREGQPADVVTMCDALPGDASELIDLAKSMATGSSVASYAALVREHWRMREAGSIAQRLLSGAREREPGAVEQAIAELMALNAHHAEHEYTGKQILALAFEVAQQAFQNGGAIPGITTGLQELDEILGGWHDSDLTFIGGRPAMGKTAFMLGLAEAAADSGRRVGIVSAEQPAVQLGIRRAALASGVGAQAIRAGNLQDEDWSKITAGISRARDRHLRVFDRSAVSLDELVSVARKWKHNDGLDVLFIDYAQRITVPGADRITEVSQIARGLKNLARDLNIPVVSLAQVVKGVDSRPDKRPNAGDLANSDELTREADQVLMLYRDEVYNRESPDKGVAEILIEKNRHGPTGFKRVRFVAETMAFESFARRADWEEAA</sequence>
<accession>E6WS51</accession>
<dbReference type="SUPFAM" id="SSF48024">
    <property type="entry name" value="N-terminal domain of DnaB helicase"/>
    <property type="match status" value="1"/>
</dbReference>
<keyword evidence="14" id="KW-1185">Reference proteome</keyword>
<dbReference type="InterPro" id="IPR007693">
    <property type="entry name" value="DNA_helicase_DnaB-like_N"/>
</dbReference>
<keyword evidence="6 13" id="KW-0347">Helicase</keyword>